<feature type="compositionally biased region" description="Basic and acidic residues" evidence="1">
    <location>
        <begin position="151"/>
        <end position="171"/>
    </location>
</feature>
<sequence length="189" mass="20251">MCQCGEANDDACKKTENKPGATKGCAAAEGGGVVWEKQPGASDEDLAKAKQQWEDAKKRRLPDGSKPKTVEAMEALENSDKTTTIKVGPAGNSASPDSRSDSQDGTGSEGTIKFNPNKKGTYGDGVDRDPESSLAHEAYHTYEYTQGASGDTREKREVAAAAAENEHREAKGLPQRQKYGAWDIPQYTP</sequence>
<feature type="compositionally biased region" description="Basic and acidic residues" evidence="1">
    <location>
        <begin position="45"/>
        <end position="71"/>
    </location>
</feature>
<reference evidence="2 3" key="1">
    <citation type="submission" date="2006-06" db="EMBL/GenBank/DDBJ databases">
        <authorList>
            <person name="Moran M.A."/>
            <person name="Ferriera S."/>
            <person name="Johnson J."/>
            <person name="Kravitz S."/>
            <person name="Beeson K."/>
            <person name="Sutton G."/>
            <person name="Rogers Y.-H."/>
            <person name="Friedman R."/>
            <person name="Frazier M."/>
            <person name="Venter J.C."/>
        </authorList>
    </citation>
    <scope>NUCLEOTIDE SEQUENCE [LARGE SCALE GENOMIC DNA]</scope>
    <source>
        <strain evidence="2 3">E-37</strain>
    </source>
</reference>
<comment type="caution">
    <text evidence="2">The sequence shown here is derived from an EMBL/GenBank/DDBJ whole genome shotgun (WGS) entry which is preliminary data.</text>
</comment>
<dbReference type="Proteomes" id="UP000005713">
    <property type="component" value="Unassembled WGS sequence"/>
</dbReference>
<dbReference type="Pfam" id="PF14891">
    <property type="entry name" value="Peptidase_M91"/>
    <property type="match status" value="1"/>
</dbReference>
<dbReference type="OrthoDB" id="9815414at2"/>
<feature type="region of interest" description="Disordered" evidence="1">
    <location>
        <begin position="1"/>
        <end position="189"/>
    </location>
</feature>
<evidence type="ECO:0000313" key="3">
    <source>
        <dbReference type="Proteomes" id="UP000005713"/>
    </source>
</evidence>
<proteinExistence type="predicted"/>
<dbReference type="EMBL" id="AAYA01000010">
    <property type="protein sequence ID" value="EBA07252.1"/>
    <property type="molecule type" value="Genomic_DNA"/>
</dbReference>
<protein>
    <submittedName>
        <fullName evidence="2">Uncharacterized protein</fullName>
    </submittedName>
</protein>
<organism evidence="2 3">
    <name type="scientific">Sagittula stellata (strain ATCC 700073 / DSM 11524 / E-37)</name>
    <dbReference type="NCBI Taxonomy" id="388399"/>
    <lineage>
        <taxon>Bacteria</taxon>
        <taxon>Pseudomonadati</taxon>
        <taxon>Pseudomonadota</taxon>
        <taxon>Alphaproteobacteria</taxon>
        <taxon>Rhodobacterales</taxon>
        <taxon>Roseobacteraceae</taxon>
        <taxon>Sagittula</taxon>
    </lineage>
</organism>
<evidence type="ECO:0000256" key="1">
    <source>
        <dbReference type="SAM" id="MobiDB-lite"/>
    </source>
</evidence>
<keyword evidence="3" id="KW-1185">Reference proteome</keyword>
<dbReference type="AlphaFoldDB" id="A3K6A2"/>
<dbReference type="RefSeq" id="WP_005860852.1">
    <property type="nucleotide sequence ID" value="NZ_AAYA01000010.1"/>
</dbReference>
<name>A3K6A2_SAGS3</name>
<dbReference type="InterPro" id="IPR028208">
    <property type="entry name" value="Effector_pro_NleD-like"/>
</dbReference>
<gene>
    <name evidence="2" type="ORF">SSE37_06434</name>
</gene>
<evidence type="ECO:0000313" key="2">
    <source>
        <dbReference type="EMBL" id="EBA07252.1"/>
    </source>
</evidence>
<accession>A3K6A2</accession>